<sequence length="438" mass="49508">MVHPSTISKLSDDLLEAIFITCVHGAEVSPVTLTHVCRLWRDVGHRSARLWTDIDLASPEKAKHFFELSQSAPLRVVWFNRSYGVVTTSTRDWIWPHANRFLELELISPSKVVDHIVTRMGDNLKVLLSWTIIAEDASQILRVPIHLRLIMPCLRYLQLLNIQTYAEDLLQIIKSSPLLEAIEVFQVAFLDAGSGGRAALTPLEGACISPPRLLRLNLMSIGTIAQAYILTRLRLPVHCALLISEPSSTLGWDAVLHPSVAAHLRYLSFTSFRFHPRYIELSRGPHKGQHGLTVIVIPTGRIDAFMAFDRFDMSQMHTIEIDNTADPELRSYLETLFENVRTVEVVTLKKRTALEILPRACQTLPQLRELRLVDIDMDNSSPWNSDMRLADGISDLLKRRGEDGTDEFRPIDRVALRNCSCSPNSLGILQSRAEVIFE</sequence>
<protein>
    <submittedName>
        <fullName evidence="1">Uncharacterized protein</fullName>
    </submittedName>
</protein>
<proteinExistence type="predicted"/>
<accession>A0ACC1SCV7</accession>
<organism evidence="1 2">
    <name type="scientific">Phlebia brevispora</name>
    <dbReference type="NCBI Taxonomy" id="194682"/>
    <lineage>
        <taxon>Eukaryota</taxon>
        <taxon>Fungi</taxon>
        <taxon>Dikarya</taxon>
        <taxon>Basidiomycota</taxon>
        <taxon>Agaricomycotina</taxon>
        <taxon>Agaricomycetes</taxon>
        <taxon>Polyporales</taxon>
        <taxon>Meruliaceae</taxon>
        <taxon>Phlebia</taxon>
    </lineage>
</organism>
<dbReference type="Proteomes" id="UP001148662">
    <property type="component" value="Unassembled WGS sequence"/>
</dbReference>
<gene>
    <name evidence="1" type="ORF">NM688_g6783</name>
</gene>
<dbReference type="EMBL" id="JANHOG010001453">
    <property type="protein sequence ID" value="KAJ3536834.1"/>
    <property type="molecule type" value="Genomic_DNA"/>
</dbReference>
<reference evidence="1" key="1">
    <citation type="submission" date="2022-07" db="EMBL/GenBank/DDBJ databases">
        <title>Genome Sequence of Phlebia brevispora.</title>
        <authorList>
            <person name="Buettner E."/>
        </authorList>
    </citation>
    <scope>NUCLEOTIDE SEQUENCE</scope>
    <source>
        <strain evidence="1">MPL23</strain>
    </source>
</reference>
<name>A0ACC1SCV7_9APHY</name>
<evidence type="ECO:0000313" key="1">
    <source>
        <dbReference type="EMBL" id="KAJ3536834.1"/>
    </source>
</evidence>
<evidence type="ECO:0000313" key="2">
    <source>
        <dbReference type="Proteomes" id="UP001148662"/>
    </source>
</evidence>
<comment type="caution">
    <text evidence="1">The sequence shown here is derived from an EMBL/GenBank/DDBJ whole genome shotgun (WGS) entry which is preliminary data.</text>
</comment>
<keyword evidence="2" id="KW-1185">Reference proteome</keyword>